<feature type="transmembrane region" description="Helical" evidence="6">
    <location>
        <begin position="285"/>
        <end position="311"/>
    </location>
</feature>
<keyword evidence="2" id="KW-0813">Transport</keyword>
<feature type="transmembrane region" description="Helical" evidence="6">
    <location>
        <begin position="140"/>
        <end position="159"/>
    </location>
</feature>
<sequence>MPHHYEQVRSSTTAIRRWREDEEVPSRGKLYLLCLTICIGGLQVVWATVMAQGSSYLISLDLRPSVVSLVWLAGPICGTLLQPYIAYKSDYCTHKWGRRRPFMIYGTIATIACINALSWTSEAVRLICNLLGVSDHGFGAKSVIQLFAVVGVWLLNVAIQPVQASIRALIVDACPGSQAARANSFASIAVIIGSAIGYGCAFIEMPKGPAWLTNPQFKGLCFIASISLGVTVTITSVMIEEKAVNIDNDGSEKSGLRKIWVEIYKAIRTLPPTIKMIMAVQFCAWLAWFPFLFNIVLLCKLHILLMLFSIADHLNVDEFQTLSEKMGPPSTKFYNGLRQQSIRHATLAMLVFSMVALVTNLCLPYLIIDSDSSSNSELEWQKEERSTGAKFGIFVVLRKRLANRLTLPRVWMISHIIMAFALFGVSFGGDGFMTCVLFVSLLGFSWTLTQWAPFAMIAAEIASSSIPDLKSLETDTEDQSASLQSVADLRPRAGITMAIHNIAIATPQMLSAIVGALIYWVCRKSHTGDTDAMRWVLRTGIVASICAAWCARKL</sequence>
<dbReference type="Gene3D" id="1.20.1250.20">
    <property type="entry name" value="MFS general substrate transporter like domains"/>
    <property type="match status" value="1"/>
</dbReference>
<reference evidence="7 8" key="1">
    <citation type="submission" date="2017-12" db="EMBL/GenBank/DDBJ databases">
        <title>Comparative genomics of Botrytis spp.</title>
        <authorList>
            <person name="Valero-Jimenez C.A."/>
            <person name="Tapia P."/>
            <person name="Veloso J."/>
            <person name="Silva-Moreno E."/>
            <person name="Staats M."/>
            <person name="Valdes J.H."/>
            <person name="Van Kan J.A.L."/>
        </authorList>
    </citation>
    <scope>NUCLEOTIDE SEQUENCE [LARGE SCALE GENOMIC DNA]</scope>
    <source>
        <strain evidence="7 8">MUCL435</strain>
    </source>
</reference>
<dbReference type="AlphaFoldDB" id="A0A4S8R0C8"/>
<comment type="subcellular location">
    <subcellularLocation>
        <location evidence="1">Membrane</location>
        <topology evidence="1">Multi-pass membrane protein</topology>
    </subcellularLocation>
</comment>
<keyword evidence="5 6" id="KW-0472">Membrane</keyword>
<feature type="transmembrane region" description="Helical" evidence="6">
    <location>
        <begin position="185"/>
        <end position="205"/>
    </location>
</feature>
<proteinExistence type="predicted"/>
<dbReference type="PANTHER" id="PTHR19432">
    <property type="entry name" value="SUGAR TRANSPORTER"/>
    <property type="match status" value="1"/>
</dbReference>
<dbReference type="EMBL" id="PQXL01000121">
    <property type="protein sequence ID" value="THV51158.1"/>
    <property type="molecule type" value="Genomic_DNA"/>
</dbReference>
<feature type="transmembrane region" description="Helical" evidence="6">
    <location>
        <begin position="407"/>
        <end position="425"/>
    </location>
</feature>
<gene>
    <name evidence="7" type="ORF">BGAL_0121g00220</name>
</gene>
<evidence type="ECO:0000256" key="2">
    <source>
        <dbReference type="ARBA" id="ARBA00022448"/>
    </source>
</evidence>
<feature type="transmembrane region" description="Helical" evidence="6">
    <location>
        <begin position="431"/>
        <end position="448"/>
    </location>
</feature>
<dbReference type="GO" id="GO:0005886">
    <property type="term" value="C:plasma membrane"/>
    <property type="evidence" value="ECO:0007669"/>
    <property type="project" value="TreeGrafter"/>
</dbReference>
<feature type="transmembrane region" description="Helical" evidence="6">
    <location>
        <begin position="62"/>
        <end position="81"/>
    </location>
</feature>
<feature type="transmembrane region" description="Helical" evidence="6">
    <location>
        <begin position="347"/>
        <end position="368"/>
    </location>
</feature>
<keyword evidence="8" id="KW-1185">Reference proteome</keyword>
<name>A0A4S8R0C8_9HELO</name>
<dbReference type="OrthoDB" id="28755at2759"/>
<comment type="caution">
    <text evidence="7">The sequence shown here is derived from an EMBL/GenBank/DDBJ whole genome shotgun (WGS) entry which is preliminary data.</text>
</comment>
<feature type="transmembrane region" description="Helical" evidence="6">
    <location>
        <begin position="532"/>
        <end position="551"/>
    </location>
</feature>
<keyword evidence="3 6" id="KW-0812">Transmembrane</keyword>
<dbReference type="SUPFAM" id="SSF103473">
    <property type="entry name" value="MFS general substrate transporter"/>
    <property type="match status" value="1"/>
</dbReference>
<feature type="transmembrane region" description="Helical" evidence="6">
    <location>
        <begin position="102"/>
        <end position="120"/>
    </location>
</feature>
<evidence type="ECO:0000313" key="7">
    <source>
        <dbReference type="EMBL" id="THV51158.1"/>
    </source>
</evidence>
<evidence type="ECO:0000256" key="1">
    <source>
        <dbReference type="ARBA" id="ARBA00004141"/>
    </source>
</evidence>
<evidence type="ECO:0000256" key="3">
    <source>
        <dbReference type="ARBA" id="ARBA00022692"/>
    </source>
</evidence>
<dbReference type="InterPro" id="IPR036259">
    <property type="entry name" value="MFS_trans_sf"/>
</dbReference>
<evidence type="ECO:0000256" key="5">
    <source>
        <dbReference type="ARBA" id="ARBA00023136"/>
    </source>
</evidence>
<evidence type="ECO:0000256" key="4">
    <source>
        <dbReference type="ARBA" id="ARBA00022989"/>
    </source>
</evidence>
<evidence type="ECO:0008006" key="9">
    <source>
        <dbReference type="Google" id="ProtNLM"/>
    </source>
</evidence>
<organism evidence="7 8">
    <name type="scientific">Botrytis galanthina</name>
    <dbReference type="NCBI Taxonomy" id="278940"/>
    <lineage>
        <taxon>Eukaryota</taxon>
        <taxon>Fungi</taxon>
        <taxon>Dikarya</taxon>
        <taxon>Ascomycota</taxon>
        <taxon>Pezizomycotina</taxon>
        <taxon>Leotiomycetes</taxon>
        <taxon>Helotiales</taxon>
        <taxon>Sclerotiniaceae</taxon>
        <taxon>Botrytis</taxon>
    </lineage>
</organism>
<dbReference type="PANTHER" id="PTHR19432:SF35">
    <property type="entry name" value="SOLUTE CARRIER FAMILY 45 MEMBER 3 ISOFORM X1"/>
    <property type="match status" value="1"/>
</dbReference>
<dbReference type="Proteomes" id="UP000308671">
    <property type="component" value="Unassembled WGS sequence"/>
</dbReference>
<feature type="transmembrane region" description="Helical" evidence="6">
    <location>
        <begin position="30"/>
        <end position="50"/>
    </location>
</feature>
<accession>A0A4S8R0C8</accession>
<protein>
    <recommendedName>
        <fullName evidence="9">Major facilitator superfamily (MFS) profile domain-containing protein</fullName>
    </recommendedName>
</protein>
<keyword evidence="4 6" id="KW-1133">Transmembrane helix</keyword>
<dbReference type="GO" id="GO:0008506">
    <property type="term" value="F:sucrose:proton symporter activity"/>
    <property type="evidence" value="ECO:0007669"/>
    <property type="project" value="TreeGrafter"/>
</dbReference>
<evidence type="ECO:0000256" key="6">
    <source>
        <dbReference type="SAM" id="Phobius"/>
    </source>
</evidence>
<evidence type="ECO:0000313" key="8">
    <source>
        <dbReference type="Proteomes" id="UP000308671"/>
    </source>
</evidence>
<feature type="transmembrane region" description="Helical" evidence="6">
    <location>
        <begin position="498"/>
        <end position="520"/>
    </location>
</feature>